<reference evidence="1 2" key="1">
    <citation type="submission" date="2020-12" db="EMBL/GenBank/DDBJ databases">
        <title>YIM B01967 draft genome.</title>
        <authorList>
            <person name="Yan X."/>
        </authorList>
    </citation>
    <scope>NUCLEOTIDE SEQUENCE [LARGE SCALE GENOMIC DNA]</scope>
    <source>
        <strain evidence="1 2">YIM B01967</strain>
    </source>
</reference>
<evidence type="ECO:0000313" key="1">
    <source>
        <dbReference type="EMBL" id="MBK3494053.1"/>
    </source>
</evidence>
<dbReference type="EMBL" id="JAEOAH010000004">
    <property type="protein sequence ID" value="MBK3494053.1"/>
    <property type="molecule type" value="Genomic_DNA"/>
</dbReference>
<proteinExistence type="predicted"/>
<organism evidence="1 2">
    <name type="scientific">Viridibacillus soli</name>
    <dbReference type="NCBI Taxonomy" id="2798301"/>
    <lineage>
        <taxon>Bacteria</taxon>
        <taxon>Bacillati</taxon>
        <taxon>Bacillota</taxon>
        <taxon>Bacilli</taxon>
        <taxon>Bacillales</taxon>
        <taxon>Caryophanaceae</taxon>
        <taxon>Viridibacillus</taxon>
    </lineage>
</organism>
<protein>
    <submittedName>
        <fullName evidence="1">Uncharacterized protein</fullName>
    </submittedName>
</protein>
<comment type="caution">
    <text evidence="1">The sequence shown here is derived from an EMBL/GenBank/DDBJ whole genome shotgun (WGS) entry which is preliminary data.</text>
</comment>
<gene>
    <name evidence="1" type="ORF">JFL43_04095</name>
</gene>
<sequence>MAAGIWFDLGQSLDIAKELKDQTNPKAFSEEKVNTKMVIVIMQAEVKKII</sequence>
<dbReference type="RefSeq" id="WP_200748051.1">
    <property type="nucleotide sequence ID" value="NZ_JAEOAH010000004.1"/>
</dbReference>
<evidence type="ECO:0000313" key="2">
    <source>
        <dbReference type="Proteomes" id="UP000618943"/>
    </source>
</evidence>
<name>A0ABS1H3S1_9BACL</name>
<dbReference type="Proteomes" id="UP000618943">
    <property type="component" value="Unassembled WGS sequence"/>
</dbReference>
<keyword evidence="2" id="KW-1185">Reference proteome</keyword>
<accession>A0ABS1H3S1</accession>